<dbReference type="PRINTS" id="PR00625">
    <property type="entry name" value="JDOMAIN"/>
</dbReference>
<dbReference type="PANTHER" id="PTHR43948">
    <property type="entry name" value="DNAJ HOMOLOG SUBFAMILY B"/>
    <property type="match status" value="1"/>
</dbReference>
<dbReference type="SUPFAM" id="SSF46565">
    <property type="entry name" value="Chaperone J-domain"/>
    <property type="match status" value="1"/>
</dbReference>
<dbReference type="GO" id="GO:0051082">
    <property type="term" value="F:unfolded protein binding"/>
    <property type="evidence" value="ECO:0007669"/>
    <property type="project" value="TreeGrafter"/>
</dbReference>
<dbReference type="GO" id="GO:0005634">
    <property type="term" value="C:nucleus"/>
    <property type="evidence" value="ECO:0007669"/>
    <property type="project" value="TreeGrafter"/>
</dbReference>
<dbReference type="AlphaFoldDB" id="A0A0R3RL38"/>
<dbReference type="GO" id="GO:0051087">
    <property type="term" value="F:protein-folding chaperone binding"/>
    <property type="evidence" value="ECO:0007669"/>
    <property type="project" value="TreeGrafter"/>
</dbReference>
<dbReference type="PANTHER" id="PTHR43948:SF10">
    <property type="entry name" value="MRJ, ISOFORM E"/>
    <property type="match status" value="1"/>
</dbReference>
<evidence type="ECO:0000259" key="2">
    <source>
        <dbReference type="PROSITE" id="PS50076"/>
    </source>
</evidence>
<dbReference type="Proteomes" id="UP000050640">
    <property type="component" value="Unplaced"/>
</dbReference>
<proteinExistence type="predicted"/>
<evidence type="ECO:0000313" key="4">
    <source>
        <dbReference type="WBParaSite" id="EEL_0000219701-mRNA-1"/>
    </source>
</evidence>
<name>A0A0R3RL38_9BILA</name>
<protein>
    <submittedName>
        <fullName evidence="4">J domain-containing protein</fullName>
    </submittedName>
</protein>
<feature type="domain" description="J" evidence="2">
    <location>
        <begin position="25"/>
        <end position="83"/>
    </location>
</feature>
<organism evidence="3 4">
    <name type="scientific">Elaeophora elaphi</name>
    <dbReference type="NCBI Taxonomy" id="1147741"/>
    <lineage>
        <taxon>Eukaryota</taxon>
        <taxon>Metazoa</taxon>
        <taxon>Ecdysozoa</taxon>
        <taxon>Nematoda</taxon>
        <taxon>Chromadorea</taxon>
        <taxon>Rhabditida</taxon>
        <taxon>Spirurina</taxon>
        <taxon>Spiruromorpha</taxon>
        <taxon>Filarioidea</taxon>
        <taxon>Onchocercidae</taxon>
        <taxon>Elaeophora</taxon>
    </lineage>
</organism>
<evidence type="ECO:0000256" key="1">
    <source>
        <dbReference type="SAM" id="MobiDB-lite"/>
    </source>
</evidence>
<sequence>MGRGTGTTPNSGSYDDDLSSSGTSCLYSILGVPRNADDVAIRKAYRKLALQWHPDKNPNNNEVAEQKFKRISQAYEVLSDRKFP</sequence>
<feature type="region of interest" description="Disordered" evidence="1">
    <location>
        <begin position="1"/>
        <end position="21"/>
    </location>
</feature>
<dbReference type="PROSITE" id="PS50076">
    <property type="entry name" value="DNAJ_2"/>
    <property type="match status" value="1"/>
</dbReference>
<evidence type="ECO:0000313" key="3">
    <source>
        <dbReference type="Proteomes" id="UP000050640"/>
    </source>
</evidence>
<dbReference type="CDD" id="cd06257">
    <property type="entry name" value="DnaJ"/>
    <property type="match status" value="1"/>
</dbReference>
<dbReference type="WBParaSite" id="EEL_0000219701-mRNA-1">
    <property type="protein sequence ID" value="EEL_0000219701-mRNA-1"/>
    <property type="gene ID" value="EEL_0000219701"/>
</dbReference>
<keyword evidence="3" id="KW-1185">Reference proteome</keyword>
<dbReference type="Pfam" id="PF00226">
    <property type="entry name" value="DnaJ"/>
    <property type="match status" value="1"/>
</dbReference>
<dbReference type="GO" id="GO:0005737">
    <property type="term" value="C:cytoplasm"/>
    <property type="evidence" value="ECO:0007669"/>
    <property type="project" value="TreeGrafter"/>
</dbReference>
<dbReference type="GO" id="GO:0044183">
    <property type="term" value="F:protein folding chaperone"/>
    <property type="evidence" value="ECO:0007669"/>
    <property type="project" value="TreeGrafter"/>
</dbReference>
<dbReference type="SMART" id="SM00271">
    <property type="entry name" value="DnaJ"/>
    <property type="match status" value="1"/>
</dbReference>
<feature type="compositionally biased region" description="Polar residues" evidence="1">
    <location>
        <begin position="1"/>
        <end position="10"/>
    </location>
</feature>
<dbReference type="Gene3D" id="1.10.287.110">
    <property type="entry name" value="DnaJ domain"/>
    <property type="match status" value="1"/>
</dbReference>
<dbReference type="InterPro" id="IPR036869">
    <property type="entry name" value="J_dom_sf"/>
</dbReference>
<dbReference type="STRING" id="1147741.A0A0R3RL38"/>
<accession>A0A0R3RL38</accession>
<reference evidence="4" key="1">
    <citation type="submission" date="2017-02" db="UniProtKB">
        <authorList>
            <consortium name="WormBaseParasite"/>
        </authorList>
    </citation>
    <scope>IDENTIFICATION</scope>
</reference>
<dbReference type="InterPro" id="IPR001623">
    <property type="entry name" value="DnaJ_domain"/>
</dbReference>